<keyword evidence="2" id="KW-1185">Reference proteome</keyword>
<protein>
    <submittedName>
        <fullName evidence="1">Uncharacterized protein</fullName>
    </submittedName>
</protein>
<proteinExistence type="predicted"/>
<reference evidence="1" key="1">
    <citation type="submission" date="2023-06" db="EMBL/GenBank/DDBJ databases">
        <title>Genome-scale phylogeny and comparative genomics of the fungal order Sordariales.</title>
        <authorList>
            <consortium name="Lawrence Berkeley National Laboratory"/>
            <person name="Hensen N."/>
            <person name="Bonometti L."/>
            <person name="Westerberg I."/>
            <person name="Brannstrom I.O."/>
            <person name="Guillou S."/>
            <person name="Cros-Aarteil S."/>
            <person name="Calhoun S."/>
            <person name="Haridas S."/>
            <person name="Kuo A."/>
            <person name="Mondo S."/>
            <person name="Pangilinan J."/>
            <person name="Riley R."/>
            <person name="Labutti K."/>
            <person name="Andreopoulos B."/>
            <person name="Lipzen A."/>
            <person name="Chen C."/>
            <person name="Yanf M."/>
            <person name="Daum C."/>
            <person name="Ng V."/>
            <person name="Clum A."/>
            <person name="Steindorff A."/>
            <person name="Ohm R."/>
            <person name="Martin F."/>
            <person name="Silar P."/>
            <person name="Natvig D."/>
            <person name="Lalanne C."/>
            <person name="Gautier V."/>
            <person name="Ament-Velasquez S.L."/>
            <person name="Kruys A."/>
            <person name="Hutchinson M.I."/>
            <person name="Powell A.J."/>
            <person name="Barry K."/>
            <person name="Miller A.N."/>
            <person name="Grigoriev I.V."/>
            <person name="Debuchy R."/>
            <person name="Gladieux P."/>
            <person name="Thoren M.H."/>
            <person name="Johannesson H."/>
        </authorList>
    </citation>
    <scope>NUCLEOTIDE SEQUENCE</scope>
    <source>
        <strain evidence="1">CBS 606.72</strain>
    </source>
</reference>
<accession>A0AA39WY48</accession>
<dbReference type="Proteomes" id="UP001175000">
    <property type="component" value="Unassembled WGS sequence"/>
</dbReference>
<name>A0AA39WY48_9PEZI</name>
<gene>
    <name evidence="1" type="ORF">B0T14DRAFT_517016</name>
</gene>
<evidence type="ECO:0000313" key="2">
    <source>
        <dbReference type="Proteomes" id="UP001175000"/>
    </source>
</evidence>
<dbReference type="EMBL" id="JAULSU010000003">
    <property type="protein sequence ID" value="KAK0623763.1"/>
    <property type="molecule type" value="Genomic_DNA"/>
</dbReference>
<dbReference type="AlphaFoldDB" id="A0AA39WY48"/>
<dbReference type="InterPro" id="IPR011043">
    <property type="entry name" value="Gal_Oxase/kelch_b-propeller"/>
</dbReference>
<sequence length="328" mass="37332">MNRSPKYLPWTKHRLPGQGALPSPTQSLFRAGAKAVPTEPCTSNPTRMNKPFWKYMIAKGDEAYHAYSMLDLDHPSCAGPTWCFDRFGRTATWLPDGRIVFIGGEHEDGYDPDFCIYNDVVVVTPAAEPEVITREIHVPKVEDDREDGDWEEYWSDFEGGEVNEAWIAIVGLEIAPPRPEEITIYGYPKTVFPPTDGHVAVYVEVKRWWRRKREYIYIIGGIGDTPGVHREGTNVFRLNLKDFSIKSVATTGERPPHKVKAVKGRSVHLDGDDIVTTEFDGERYQLSLNTLIWRKLSKVAAPKRAEYVEEQYCERALPVSEDVKNGYL</sequence>
<dbReference type="Gene3D" id="2.120.10.80">
    <property type="entry name" value="Kelch-type beta propeller"/>
    <property type="match status" value="1"/>
</dbReference>
<comment type="caution">
    <text evidence="1">The sequence shown here is derived from an EMBL/GenBank/DDBJ whole genome shotgun (WGS) entry which is preliminary data.</text>
</comment>
<evidence type="ECO:0000313" key="1">
    <source>
        <dbReference type="EMBL" id="KAK0623763.1"/>
    </source>
</evidence>
<dbReference type="InterPro" id="IPR015915">
    <property type="entry name" value="Kelch-typ_b-propeller"/>
</dbReference>
<organism evidence="1 2">
    <name type="scientific">Immersiella caudata</name>
    <dbReference type="NCBI Taxonomy" id="314043"/>
    <lineage>
        <taxon>Eukaryota</taxon>
        <taxon>Fungi</taxon>
        <taxon>Dikarya</taxon>
        <taxon>Ascomycota</taxon>
        <taxon>Pezizomycotina</taxon>
        <taxon>Sordariomycetes</taxon>
        <taxon>Sordariomycetidae</taxon>
        <taxon>Sordariales</taxon>
        <taxon>Lasiosphaeriaceae</taxon>
        <taxon>Immersiella</taxon>
    </lineage>
</organism>
<dbReference type="SUPFAM" id="SSF50965">
    <property type="entry name" value="Galactose oxidase, central domain"/>
    <property type="match status" value="1"/>
</dbReference>